<protein>
    <submittedName>
        <fullName evidence="2">Uncharacterized protein</fullName>
    </submittedName>
</protein>
<reference evidence="2 3" key="1">
    <citation type="submission" date="2019-05" db="EMBL/GenBank/DDBJ databases">
        <title>Another draft genome of Portunus trituberculatus and its Hox gene families provides insights of decapod evolution.</title>
        <authorList>
            <person name="Jeong J.-H."/>
            <person name="Song I."/>
            <person name="Kim S."/>
            <person name="Choi T."/>
            <person name="Kim D."/>
            <person name="Ryu S."/>
            <person name="Kim W."/>
        </authorList>
    </citation>
    <scope>NUCLEOTIDE SEQUENCE [LARGE SCALE GENOMIC DNA]</scope>
    <source>
        <tissue evidence="2">Muscle</tissue>
    </source>
</reference>
<dbReference type="Proteomes" id="UP000324222">
    <property type="component" value="Unassembled WGS sequence"/>
</dbReference>
<feature type="region of interest" description="Disordered" evidence="1">
    <location>
        <begin position="22"/>
        <end position="79"/>
    </location>
</feature>
<accession>A0A5B7HCM2</accession>
<comment type="caution">
    <text evidence="2">The sequence shown here is derived from an EMBL/GenBank/DDBJ whole genome shotgun (WGS) entry which is preliminary data.</text>
</comment>
<dbReference type="AlphaFoldDB" id="A0A5B7HCM2"/>
<keyword evidence="3" id="KW-1185">Reference proteome</keyword>
<dbReference type="EMBL" id="VSRR010030458">
    <property type="protein sequence ID" value="MPC70060.1"/>
    <property type="molecule type" value="Genomic_DNA"/>
</dbReference>
<evidence type="ECO:0000256" key="1">
    <source>
        <dbReference type="SAM" id="MobiDB-lite"/>
    </source>
</evidence>
<gene>
    <name evidence="2" type="ORF">E2C01_064296</name>
</gene>
<evidence type="ECO:0000313" key="3">
    <source>
        <dbReference type="Proteomes" id="UP000324222"/>
    </source>
</evidence>
<organism evidence="2 3">
    <name type="scientific">Portunus trituberculatus</name>
    <name type="common">Swimming crab</name>
    <name type="synonym">Neptunus trituberculatus</name>
    <dbReference type="NCBI Taxonomy" id="210409"/>
    <lineage>
        <taxon>Eukaryota</taxon>
        <taxon>Metazoa</taxon>
        <taxon>Ecdysozoa</taxon>
        <taxon>Arthropoda</taxon>
        <taxon>Crustacea</taxon>
        <taxon>Multicrustacea</taxon>
        <taxon>Malacostraca</taxon>
        <taxon>Eumalacostraca</taxon>
        <taxon>Eucarida</taxon>
        <taxon>Decapoda</taxon>
        <taxon>Pleocyemata</taxon>
        <taxon>Brachyura</taxon>
        <taxon>Eubrachyura</taxon>
        <taxon>Portunoidea</taxon>
        <taxon>Portunidae</taxon>
        <taxon>Portuninae</taxon>
        <taxon>Portunus</taxon>
    </lineage>
</organism>
<evidence type="ECO:0000313" key="2">
    <source>
        <dbReference type="EMBL" id="MPC70060.1"/>
    </source>
</evidence>
<feature type="compositionally biased region" description="Basic and acidic residues" evidence="1">
    <location>
        <begin position="44"/>
        <end position="60"/>
    </location>
</feature>
<proteinExistence type="predicted"/>
<feature type="compositionally biased region" description="Pro residues" evidence="1">
    <location>
        <begin position="69"/>
        <end position="79"/>
    </location>
</feature>
<sequence>MAATLEAVKTRRCAALTLPVLVSGPSPSPHHQHIAAMRTPSRPPSERDSLHEYLLKDNPKRHNSMARPATPPRPLTESK</sequence>
<name>A0A5B7HCM2_PORTR</name>